<keyword evidence="2" id="KW-1185">Reference proteome</keyword>
<proteinExistence type="predicted"/>
<dbReference type="EMBL" id="CM055763">
    <property type="protein sequence ID" value="KAJ7985334.1"/>
    <property type="molecule type" value="Genomic_DNA"/>
</dbReference>
<gene>
    <name evidence="1" type="ORF">DPEC_G00350990</name>
</gene>
<organism evidence="1 2">
    <name type="scientific">Dallia pectoralis</name>
    <name type="common">Alaska blackfish</name>
    <dbReference type="NCBI Taxonomy" id="75939"/>
    <lineage>
        <taxon>Eukaryota</taxon>
        <taxon>Metazoa</taxon>
        <taxon>Chordata</taxon>
        <taxon>Craniata</taxon>
        <taxon>Vertebrata</taxon>
        <taxon>Euteleostomi</taxon>
        <taxon>Actinopterygii</taxon>
        <taxon>Neopterygii</taxon>
        <taxon>Teleostei</taxon>
        <taxon>Protacanthopterygii</taxon>
        <taxon>Esociformes</taxon>
        <taxon>Umbridae</taxon>
        <taxon>Dallia</taxon>
    </lineage>
</organism>
<sequence>MKSTGGRVGGGRVTAADRAPLGPRRYGDICVEQVGSRRAAHVVAPFPHYPPLCVSVPFGRITGFGMEMKSWETHRLPAPTDASRSKYGGGLCSPLYSPFSPTSVTLLYSAPGLHMLRVFVEHVFV</sequence>
<evidence type="ECO:0000313" key="2">
    <source>
        <dbReference type="Proteomes" id="UP001157502"/>
    </source>
</evidence>
<protein>
    <submittedName>
        <fullName evidence="1">Uncharacterized protein</fullName>
    </submittedName>
</protein>
<reference evidence="1" key="1">
    <citation type="submission" date="2021-05" db="EMBL/GenBank/DDBJ databases">
        <authorList>
            <person name="Pan Q."/>
            <person name="Jouanno E."/>
            <person name="Zahm M."/>
            <person name="Klopp C."/>
            <person name="Cabau C."/>
            <person name="Louis A."/>
            <person name="Berthelot C."/>
            <person name="Parey E."/>
            <person name="Roest Crollius H."/>
            <person name="Montfort J."/>
            <person name="Robinson-Rechavi M."/>
            <person name="Bouchez O."/>
            <person name="Lampietro C."/>
            <person name="Lopez Roques C."/>
            <person name="Donnadieu C."/>
            <person name="Postlethwait J."/>
            <person name="Bobe J."/>
            <person name="Dillon D."/>
            <person name="Chandos A."/>
            <person name="von Hippel F."/>
            <person name="Guiguen Y."/>
        </authorList>
    </citation>
    <scope>NUCLEOTIDE SEQUENCE</scope>
    <source>
        <strain evidence="1">YG-Jan2019</strain>
    </source>
</reference>
<name>A0ACC2F1U8_DALPE</name>
<comment type="caution">
    <text evidence="1">The sequence shown here is derived from an EMBL/GenBank/DDBJ whole genome shotgun (WGS) entry which is preliminary data.</text>
</comment>
<evidence type="ECO:0000313" key="1">
    <source>
        <dbReference type="EMBL" id="KAJ7985334.1"/>
    </source>
</evidence>
<dbReference type="Proteomes" id="UP001157502">
    <property type="component" value="Chromosome 36"/>
</dbReference>
<accession>A0ACC2F1U8</accession>